<evidence type="ECO:0000313" key="3">
    <source>
        <dbReference type="Proteomes" id="UP001378188"/>
    </source>
</evidence>
<comment type="similarity">
    <text evidence="1">Belongs to the glycosyltransferase 20 family.</text>
</comment>
<organism evidence="2 3">
    <name type="scientific">Microbaculum marinum</name>
    <dbReference type="NCBI Taxonomy" id="1764581"/>
    <lineage>
        <taxon>Bacteria</taxon>
        <taxon>Pseudomonadati</taxon>
        <taxon>Pseudomonadota</taxon>
        <taxon>Alphaproteobacteria</taxon>
        <taxon>Hyphomicrobiales</taxon>
        <taxon>Tepidamorphaceae</taxon>
        <taxon>Microbaculum</taxon>
    </lineage>
</organism>
<name>A0AAW9RZV2_9HYPH</name>
<sequence>MSRLVVVSNRVGPVRETAKAGGLAVAIVDALRTDGGVWFGWSGDISPEGTHGPVKREEAGRISLLTIDIDQAAYDTHYAGFCNRTLWPIFHYRLDLAHFDRELERGYWNVNNRFATRLFPLLEDDDVIWVHDYHFLALGSKLRTMGANQPIGFFLHIPFPVPEVFTALPNHEALARAMLAYDVVGFQTRRDANAFIRFFVEEYGAQVTEDGLLTVQGRTIKVGAFPIGIDTDTFRQFSLSPEANRQGKRLKTLPGDRCYVIGVDRIDYTKGLVERFRAFSKLLENYPENRNHVSLIQVAPTSRDELDAYIEIRQELEQITGNVNGRFSDLDWTPIRLTTRPLRRRSLAGLYRACRVGLVTPVRDGMNLVAKEYVAAQSEVDPGVLVLSRFAGAAESLDAAIIVNPYDVEDTAEGIQRAVIMPLDERRDRWRQLFSKVQGEDIEAWYSNFLGALRATARKAA</sequence>
<dbReference type="Pfam" id="PF00982">
    <property type="entry name" value="Glyco_transf_20"/>
    <property type="match status" value="1"/>
</dbReference>
<dbReference type="PANTHER" id="PTHR10788:SF106">
    <property type="entry name" value="BCDNA.GH08860"/>
    <property type="match status" value="1"/>
</dbReference>
<dbReference type="InterPro" id="IPR001830">
    <property type="entry name" value="Glyco_trans_20"/>
</dbReference>
<proteinExistence type="inferred from homology"/>
<dbReference type="CDD" id="cd03788">
    <property type="entry name" value="GT20_TPS"/>
    <property type="match status" value="1"/>
</dbReference>
<dbReference type="SUPFAM" id="SSF53756">
    <property type="entry name" value="UDP-Glycosyltransferase/glycogen phosphorylase"/>
    <property type="match status" value="1"/>
</dbReference>
<accession>A0AAW9RZV2</accession>
<comment type="caution">
    <text evidence="2">The sequence shown here is derived from an EMBL/GenBank/DDBJ whole genome shotgun (WGS) entry which is preliminary data.</text>
</comment>
<protein>
    <submittedName>
        <fullName evidence="2">Trehalose-6-phosphate synthase</fullName>
    </submittedName>
</protein>
<keyword evidence="3" id="KW-1185">Reference proteome</keyword>
<evidence type="ECO:0000256" key="1">
    <source>
        <dbReference type="ARBA" id="ARBA00008799"/>
    </source>
</evidence>
<dbReference type="Gene3D" id="3.40.50.2000">
    <property type="entry name" value="Glycogen Phosphorylase B"/>
    <property type="match status" value="2"/>
</dbReference>
<dbReference type="RefSeq" id="WP_340330625.1">
    <property type="nucleotide sequence ID" value="NZ_JAZHOF010000006.1"/>
</dbReference>
<reference evidence="2 3" key="1">
    <citation type="submission" date="2024-02" db="EMBL/GenBank/DDBJ databases">
        <title>Genome analysis and characterization of Microbaculum marinisediminis sp. nov., isolated from marine sediment.</title>
        <authorList>
            <person name="Du Z.-J."/>
            <person name="Ye Y.-Q."/>
            <person name="Zhang Z.-R."/>
            <person name="Yuan S.-M."/>
            <person name="Zhang X.-Y."/>
        </authorList>
    </citation>
    <scope>NUCLEOTIDE SEQUENCE [LARGE SCALE GENOMIC DNA]</scope>
    <source>
        <strain evidence="2 3">SDUM1044001</strain>
    </source>
</reference>
<dbReference type="EMBL" id="JAZHOF010000006">
    <property type="protein sequence ID" value="MEJ8572931.1"/>
    <property type="molecule type" value="Genomic_DNA"/>
</dbReference>
<dbReference type="Proteomes" id="UP001378188">
    <property type="component" value="Unassembled WGS sequence"/>
</dbReference>
<evidence type="ECO:0000313" key="2">
    <source>
        <dbReference type="EMBL" id="MEJ8572931.1"/>
    </source>
</evidence>
<dbReference type="PANTHER" id="PTHR10788">
    <property type="entry name" value="TREHALOSE-6-PHOSPHATE SYNTHASE"/>
    <property type="match status" value="1"/>
</dbReference>
<dbReference type="AlphaFoldDB" id="A0AAW9RZV2"/>
<dbReference type="GO" id="GO:0005992">
    <property type="term" value="P:trehalose biosynthetic process"/>
    <property type="evidence" value="ECO:0007669"/>
    <property type="project" value="InterPro"/>
</dbReference>
<dbReference type="GO" id="GO:0003825">
    <property type="term" value="F:alpha,alpha-trehalose-phosphate synthase (UDP-forming) activity"/>
    <property type="evidence" value="ECO:0007669"/>
    <property type="project" value="TreeGrafter"/>
</dbReference>
<gene>
    <name evidence="2" type="ORF">V3328_15685</name>
</gene>